<feature type="region of interest" description="Disordered" evidence="6">
    <location>
        <begin position="164"/>
        <end position="183"/>
    </location>
</feature>
<dbReference type="SUPFAM" id="SSF56645">
    <property type="entry name" value="Acyl-CoA dehydrogenase NM domain-like"/>
    <property type="match status" value="1"/>
</dbReference>
<evidence type="ECO:0000256" key="1">
    <source>
        <dbReference type="ARBA" id="ARBA00001974"/>
    </source>
</evidence>
<gene>
    <name evidence="9" type="ORF">AB0E61_26290</name>
</gene>
<dbReference type="GO" id="GO:0016491">
    <property type="term" value="F:oxidoreductase activity"/>
    <property type="evidence" value="ECO:0007669"/>
    <property type="project" value="UniProtKB-KW"/>
</dbReference>
<dbReference type="PANTHER" id="PTHR43884">
    <property type="entry name" value="ACYL-COA DEHYDROGENASE"/>
    <property type="match status" value="1"/>
</dbReference>
<accession>A0ABV2Z6G3</accession>
<dbReference type="InterPro" id="IPR009100">
    <property type="entry name" value="AcylCoA_DH/oxidase_NM_dom_sf"/>
</dbReference>
<dbReference type="Proteomes" id="UP001550853">
    <property type="component" value="Unassembled WGS sequence"/>
</dbReference>
<reference evidence="9 10" key="1">
    <citation type="submission" date="2024-06" db="EMBL/GenBank/DDBJ databases">
        <title>The Natural Products Discovery Center: Release of the First 8490 Sequenced Strains for Exploring Actinobacteria Biosynthetic Diversity.</title>
        <authorList>
            <person name="Kalkreuter E."/>
            <person name="Kautsar S.A."/>
            <person name="Yang D."/>
            <person name="Bader C.D."/>
            <person name="Teijaro C.N."/>
            <person name="Fluegel L."/>
            <person name="Davis C.M."/>
            <person name="Simpson J.R."/>
            <person name="Lauterbach L."/>
            <person name="Steele A.D."/>
            <person name="Gui C."/>
            <person name="Meng S."/>
            <person name="Li G."/>
            <person name="Viehrig K."/>
            <person name="Ye F."/>
            <person name="Su P."/>
            <person name="Kiefer A.F."/>
            <person name="Nichols A."/>
            <person name="Cepeda A.J."/>
            <person name="Yan W."/>
            <person name="Fan B."/>
            <person name="Jiang Y."/>
            <person name="Adhikari A."/>
            <person name="Zheng C.-J."/>
            <person name="Schuster L."/>
            <person name="Cowan T.M."/>
            <person name="Smanski M.J."/>
            <person name="Chevrette M.G."/>
            <person name="De Carvalho L.P.S."/>
            <person name="Shen B."/>
        </authorList>
    </citation>
    <scope>NUCLEOTIDE SEQUENCE [LARGE SCALE GENOMIC DNA]</scope>
    <source>
        <strain evidence="9 10">NPDC033039</strain>
    </source>
</reference>
<dbReference type="Pfam" id="PF00441">
    <property type="entry name" value="Acyl-CoA_dh_1"/>
    <property type="match status" value="1"/>
</dbReference>
<dbReference type="SUPFAM" id="SSF47203">
    <property type="entry name" value="Acyl-CoA dehydrogenase C-terminal domain-like"/>
    <property type="match status" value="1"/>
</dbReference>
<keyword evidence="3" id="KW-0285">Flavoprotein</keyword>
<protein>
    <submittedName>
        <fullName evidence="9">Acyl-CoA dehydrogenase family protein</fullName>
        <ecNumber evidence="9">1.-.-.-</ecNumber>
    </submittedName>
</protein>
<dbReference type="InterPro" id="IPR009075">
    <property type="entry name" value="AcylCo_DH/oxidase_C"/>
</dbReference>
<evidence type="ECO:0000256" key="5">
    <source>
        <dbReference type="ARBA" id="ARBA00023002"/>
    </source>
</evidence>
<sequence length="337" mass="34359">MRFLLDREQREFARTLNTLLGAADTPAAVRSWAAGDPGPGRALWGKLADVGVFALAVPERHGGAGLHPVELALSFVELGRHAVPGPLVETVAAAALLGDPDGPGPTAAAPPGGLAADLLPGIAAGRSLVSLCLLSAEQPYALDADAADTVLVVEGDALRRAGSVGPVQRSADPARRLARPGPGPVLARGPRVRAAAERAAALAALATAAQSLGLGRALLDATVGHVRDRTQFGVPVGSFQAVKHRLADTLLGLEFAEPLVYAAALALARGAADDRTVPAAKVAAGEAAYAAARTALQLHGALGYTEEPALSLWIRKARALRDAWGTPAAHRARVLAP</sequence>
<organism evidence="9 10">
    <name type="scientific">Streptomyces catenulae</name>
    <dbReference type="NCBI Taxonomy" id="66875"/>
    <lineage>
        <taxon>Bacteria</taxon>
        <taxon>Bacillati</taxon>
        <taxon>Actinomycetota</taxon>
        <taxon>Actinomycetes</taxon>
        <taxon>Kitasatosporales</taxon>
        <taxon>Streptomycetaceae</taxon>
        <taxon>Streptomyces</taxon>
    </lineage>
</organism>
<evidence type="ECO:0000259" key="7">
    <source>
        <dbReference type="Pfam" id="PF00441"/>
    </source>
</evidence>
<feature type="domain" description="Acyl-CoA dehydrogenase/oxidase C-terminal" evidence="7">
    <location>
        <begin position="199"/>
        <end position="334"/>
    </location>
</feature>
<dbReference type="RefSeq" id="WP_030279060.1">
    <property type="nucleotide sequence ID" value="NZ_JBEZVI010000027.1"/>
</dbReference>
<evidence type="ECO:0000313" key="9">
    <source>
        <dbReference type="EMBL" id="MEU3713594.1"/>
    </source>
</evidence>
<keyword evidence="4" id="KW-0274">FAD</keyword>
<dbReference type="Gene3D" id="1.20.140.10">
    <property type="entry name" value="Butyryl-CoA Dehydrogenase, subunit A, domain 3"/>
    <property type="match status" value="1"/>
</dbReference>
<comment type="similarity">
    <text evidence="2">Belongs to the acyl-CoA dehydrogenase family.</text>
</comment>
<evidence type="ECO:0000256" key="4">
    <source>
        <dbReference type="ARBA" id="ARBA00022827"/>
    </source>
</evidence>
<dbReference type="InterPro" id="IPR013786">
    <property type="entry name" value="AcylCoA_DH/ox_N"/>
</dbReference>
<evidence type="ECO:0000259" key="8">
    <source>
        <dbReference type="Pfam" id="PF02771"/>
    </source>
</evidence>
<keyword evidence="5 9" id="KW-0560">Oxidoreductase</keyword>
<dbReference type="PANTHER" id="PTHR43884:SF20">
    <property type="entry name" value="ACYL-COA DEHYDROGENASE FADE28"/>
    <property type="match status" value="1"/>
</dbReference>
<proteinExistence type="inferred from homology"/>
<dbReference type="InterPro" id="IPR036250">
    <property type="entry name" value="AcylCo_DH-like_C"/>
</dbReference>
<evidence type="ECO:0000256" key="6">
    <source>
        <dbReference type="SAM" id="MobiDB-lite"/>
    </source>
</evidence>
<evidence type="ECO:0000256" key="2">
    <source>
        <dbReference type="ARBA" id="ARBA00009347"/>
    </source>
</evidence>
<feature type="domain" description="Acyl-CoA dehydrogenase/oxidase N-terminal" evidence="8">
    <location>
        <begin position="7"/>
        <end position="84"/>
    </location>
</feature>
<evidence type="ECO:0000313" key="10">
    <source>
        <dbReference type="Proteomes" id="UP001550853"/>
    </source>
</evidence>
<keyword evidence="10" id="KW-1185">Reference proteome</keyword>
<dbReference type="InterPro" id="IPR037069">
    <property type="entry name" value="AcylCoA_DH/ox_N_sf"/>
</dbReference>
<dbReference type="EC" id="1.-.-.-" evidence="9"/>
<comment type="caution">
    <text evidence="9">The sequence shown here is derived from an EMBL/GenBank/DDBJ whole genome shotgun (WGS) entry which is preliminary data.</text>
</comment>
<name>A0ABV2Z6G3_9ACTN</name>
<comment type="cofactor">
    <cofactor evidence="1">
        <name>FAD</name>
        <dbReference type="ChEBI" id="CHEBI:57692"/>
    </cofactor>
</comment>
<dbReference type="Pfam" id="PF02771">
    <property type="entry name" value="Acyl-CoA_dh_N"/>
    <property type="match status" value="1"/>
</dbReference>
<dbReference type="Gene3D" id="1.10.540.10">
    <property type="entry name" value="Acyl-CoA dehydrogenase/oxidase, N-terminal domain"/>
    <property type="match status" value="1"/>
</dbReference>
<evidence type="ECO:0000256" key="3">
    <source>
        <dbReference type="ARBA" id="ARBA00022630"/>
    </source>
</evidence>
<dbReference type="EMBL" id="JBEZVI010000027">
    <property type="protein sequence ID" value="MEU3713594.1"/>
    <property type="molecule type" value="Genomic_DNA"/>
</dbReference>